<proteinExistence type="predicted"/>
<keyword evidence="7" id="KW-0436">Ligase</keyword>
<dbReference type="AlphaFoldDB" id="A0AAW3T538"/>
<feature type="transmembrane region" description="Helical" evidence="5">
    <location>
        <begin position="214"/>
        <end position="241"/>
    </location>
</feature>
<sequence>MLFLLQLVSSVAIAMVAARRPVWGVSAVLVAAAVLPFDVVRTSFGTSWHPATTVALALMVVESVRNPSGVGRAVGRHLVVVAMLATFFVIALATSWFTGRAGDIGTLVLQLLAPALLLLYIRTRAEDTPGLPAVLARLFVVVAAAEALVVLGVWSGVVPQPWLSTLEGLRWWGTDSDRMSGTFDHPLVAALWMSAAVPLCASLRIPWWRITVPVLLVVGVALTGSRFALLAAVVSVAALILRARTSSIAKAGAVVLAVVGMAAFLTSAVASTVTDRLEDDGGSSSARLKSFGLAVEQWGDTLIIGRGFGASEQVTRNALIGTTFENPFLMFSVDFGLVATVLFFGALITLLLAGRTGRPGRVRGSRTAAFLVLVSIFGFNSLSTNAPIGVLLFVLLALVPPAVGRRPLADGVSPDGIQLGPPALVVGR</sequence>
<evidence type="ECO:0000256" key="1">
    <source>
        <dbReference type="ARBA" id="ARBA00004141"/>
    </source>
</evidence>
<dbReference type="PANTHER" id="PTHR37422:SF13">
    <property type="entry name" value="LIPOPOLYSACCHARIDE BIOSYNTHESIS PROTEIN PA4999-RELATED"/>
    <property type="match status" value="1"/>
</dbReference>
<dbReference type="GO" id="GO:0016020">
    <property type="term" value="C:membrane"/>
    <property type="evidence" value="ECO:0007669"/>
    <property type="project" value="UniProtKB-SubCell"/>
</dbReference>
<evidence type="ECO:0000256" key="3">
    <source>
        <dbReference type="ARBA" id="ARBA00022989"/>
    </source>
</evidence>
<evidence type="ECO:0000256" key="5">
    <source>
        <dbReference type="SAM" id="Phobius"/>
    </source>
</evidence>
<reference evidence="7 8" key="1">
    <citation type="submission" date="2020-07" db="EMBL/GenBank/DDBJ databases">
        <title>Above-ground endophytic microbial communities from plants in different locations in the United States.</title>
        <authorList>
            <person name="Frank C."/>
        </authorList>
    </citation>
    <scope>NUCLEOTIDE SEQUENCE [LARGE SCALE GENOMIC DNA]</scope>
    <source>
        <strain evidence="7 8">WPL5_2</strain>
    </source>
</reference>
<dbReference type="GO" id="GO:0016874">
    <property type="term" value="F:ligase activity"/>
    <property type="evidence" value="ECO:0007669"/>
    <property type="project" value="UniProtKB-KW"/>
</dbReference>
<dbReference type="InterPro" id="IPR051533">
    <property type="entry name" value="WaaL-like"/>
</dbReference>
<dbReference type="Proteomes" id="UP000590225">
    <property type="component" value="Unassembled WGS sequence"/>
</dbReference>
<accession>A0AAW3T538</accession>
<organism evidence="7 8">
    <name type="scientific">Curtobacterium pusillum</name>
    <dbReference type="NCBI Taxonomy" id="69373"/>
    <lineage>
        <taxon>Bacteria</taxon>
        <taxon>Bacillati</taxon>
        <taxon>Actinomycetota</taxon>
        <taxon>Actinomycetes</taxon>
        <taxon>Micrococcales</taxon>
        <taxon>Microbacteriaceae</taxon>
        <taxon>Curtobacterium</taxon>
    </lineage>
</organism>
<name>A0AAW3T538_9MICO</name>
<feature type="transmembrane region" description="Helical" evidence="5">
    <location>
        <begin position="77"/>
        <end position="98"/>
    </location>
</feature>
<evidence type="ECO:0000313" key="8">
    <source>
        <dbReference type="Proteomes" id="UP000590225"/>
    </source>
</evidence>
<gene>
    <name evidence="7" type="ORF">FHW23_000949</name>
</gene>
<feature type="domain" description="O-antigen ligase-related" evidence="6">
    <location>
        <begin position="214"/>
        <end position="344"/>
    </location>
</feature>
<feature type="transmembrane region" description="Helical" evidence="5">
    <location>
        <begin position="253"/>
        <end position="273"/>
    </location>
</feature>
<keyword evidence="2 5" id="KW-0812">Transmembrane</keyword>
<evidence type="ECO:0000256" key="2">
    <source>
        <dbReference type="ARBA" id="ARBA00022692"/>
    </source>
</evidence>
<comment type="subcellular location">
    <subcellularLocation>
        <location evidence="1">Membrane</location>
        <topology evidence="1">Multi-pass membrane protein</topology>
    </subcellularLocation>
</comment>
<feature type="transmembrane region" description="Helical" evidence="5">
    <location>
        <begin position="104"/>
        <end position="122"/>
    </location>
</feature>
<keyword evidence="3 5" id="KW-1133">Transmembrane helix</keyword>
<dbReference type="PANTHER" id="PTHR37422">
    <property type="entry name" value="TEICHURONIC ACID BIOSYNTHESIS PROTEIN TUAE"/>
    <property type="match status" value="1"/>
</dbReference>
<comment type="caution">
    <text evidence="7">The sequence shown here is derived from an EMBL/GenBank/DDBJ whole genome shotgun (WGS) entry which is preliminary data.</text>
</comment>
<evidence type="ECO:0000313" key="7">
    <source>
        <dbReference type="EMBL" id="MBA8989717.1"/>
    </source>
</evidence>
<feature type="transmembrane region" description="Helical" evidence="5">
    <location>
        <begin position="48"/>
        <end position="65"/>
    </location>
</feature>
<protein>
    <submittedName>
        <fullName evidence="7">O-antigen ligase</fullName>
    </submittedName>
</protein>
<evidence type="ECO:0000259" key="6">
    <source>
        <dbReference type="Pfam" id="PF04932"/>
    </source>
</evidence>
<keyword evidence="4 5" id="KW-0472">Membrane</keyword>
<dbReference type="RefSeq" id="WP_182515319.1">
    <property type="nucleotide sequence ID" value="NZ_JACGXP010000001.1"/>
</dbReference>
<evidence type="ECO:0000256" key="4">
    <source>
        <dbReference type="ARBA" id="ARBA00023136"/>
    </source>
</evidence>
<feature type="transmembrane region" description="Helical" evidence="5">
    <location>
        <begin position="365"/>
        <end position="382"/>
    </location>
</feature>
<dbReference type="Pfam" id="PF04932">
    <property type="entry name" value="Wzy_C"/>
    <property type="match status" value="1"/>
</dbReference>
<dbReference type="InterPro" id="IPR007016">
    <property type="entry name" value="O-antigen_ligase-rel_domated"/>
</dbReference>
<feature type="transmembrane region" description="Helical" evidence="5">
    <location>
        <begin position="328"/>
        <end position="353"/>
    </location>
</feature>
<feature type="transmembrane region" description="Helical" evidence="5">
    <location>
        <begin position="134"/>
        <end position="157"/>
    </location>
</feature>
<dbReference type="EMBL" id="JACGXP010000001">
    <property type="protein sequence ID" value="MBA8989717.1"/>
    <property type="molecule type" value="Genomic_DNA"/>
</dbReference>